<dbReference type="Pfam" id="PF00912">
    <property type="entry name" value="Transgly"/>
    <property type="match status" value="1"/>
</dbReference>
<evidence type="ECO:0000259" key="15">
    <source>
        <dbReference type="Pfam" id="PF06832"/>
    </source>
</evidence>
<dbReference type="InterPro" id="IPR023346">
    <property type="entry name" value="Lysozyme-like_dom_sf"/>
</dbReference>
<keyword evidence="9" id="KW-0511">Multifunctional enzyme</keyword>
<dbReference type="InterPro" id="IPR012338">
    <property type="entry name" value="Beta-lactam/transpept-like"/>
</dbReference>
<dbReference type="EC" id="2.4.99.28" evidence="10"/>
<evidence type="ECO:0000256" key="3">
    <source>
        <dbReference type="ARBA" id="ARBA00007739"/>
    </source>
</evidence>
<dbReference type="Pfam" id="PF06832">
    <property type="entry name" value="BiPBP_C"/>
    <property type="match status" value="1"/>
</dbReference>
<dbReference type="InterPro" id="IPR036950">
    <property type="entry name" value="PBP_transglycosylase"/>
</dbReference>
<comment type="caution">
    <text evidence="16">The sequence shown here is derived from an EMBL/GenBank/DDBJ whole genome shotgun (WGS) entry which is preliminary data.</text>
</comment>
<dbReference type="Pfam" id="PF00905">
    <property type="entry name" value="Transpeptidase"/>
    <property type="match status" value="1"/>
</dbReference>
<keyword evidence="8" id="KW-0378">Hydrolase</keyword>
<keyword evidence="6" id="KW-0328">Glycosyltransferase</keyword>
<keyword evidence="4" id="KW-0121">Carboxypeptidase</keyword>
<comment type="similarity">
    <text evidence="2">In the C-terminal section; belongs to the transpeptidase family.</text>
</comment>
<dbReference type="SUPFAM" id="SSF56601">
    <property type="entry name" value="beta-lactamase/transpeptidase-like"/>
    <property type="match status" value="1"/>
</dbReference>
<evidence type="ECO:0000313" key="17">
    <source>
        <dbReference type="Proteomes" id="UP001246372"/>
    </source>
</evidence>
<protein>
    <recommendedName>
        <fullName evidence="10">peptidoglycan glycosyltransferase</fullName>
        <ecNumber evidence="10">2.4.99.28</ecNumber>
    </recommendedName>
</protein>
<dbReference type="InterPro" id="IPR001264">
    <property type="entry name" value="Glyco_trans_51"/>
</dbReference>
<evidence type="ECO:0000256" key="1">
    <source>
        <dbReference type="ARBA" id="ARBA00004752"/>
    </source>
</evidence>
<dbReference type="PANTHER" id="PTHR32282:SF15">
    <property type="entry name" value="PENICILLIN-BINDING PROTEIN 1C"/>
    <property type="match status" value="1"/>
</dbReference>
<evidence type="ECO:0000256" key="12">
    <source>
        <dbReference type="SAM" id="SignalP"/>
    </source>
</evidence>
<evidence type="ECO:0000256" key="9">
    <source>
        <dbReference type="ARBA" id="ARBA00023268"/>
    </source>
</evidence>
<evidence type="ECO:0000256" key="6">
    <source>
        <dbReference type="ARBA" id="ARBA00022676"/>
    </source>
</evidence>
<accession>A0ABU3P871</accession>
<evidence type="ECO:0000259" key="13">
    <source>
        <dbReference type="Pfam" id="PF00905"/>
    </source>
</evidence>
<name>A0ABU3P871_9BURK</name>
<comment type="similarity">
    <text evidence="3">In the N-terminal section; belongs to the glycosyltransferase 51 family.</text>
</comment>
<keyword evidence="12" id="KW-0732">Signal</keyword>
<feature type="chain" id="PRO_5047219384" description="peptidoglycan glycosyltransferase" evidence="12">
    <location>
        <begin position="30"/>
        <end position="710"/>
    </location>
</feature>
<feature type="domain" description="Penicillin-binding C-terminal" evidence="15">
    <location>
        <begin position="630"/>
        <end position="701"/>
    </location>
</feature>
<proteinExistence type="inferred from homology"/>
<evidence type="ECO:0000256" key="7">
    <source>
        <dbReference type="ARBA" id="ARBA00022679"/>
    </source>
</evidence>
<comment type="pathway">
    <text evidence="1">Cell wall biogenesis; peptidoglycan biosynthesis.</text>
</comment>
<dbReference type="InterPro" id="IPR011815">
    <property type="entry name" value="PBP_1c"/>
</dbReference>
<keyword evidence="5" id="KW-0645">Protease</keyword>
<evidence type="ECO:0000256" key="11">
    <source>
        <dbReference type="ARBA" id="ARBA00049902"/>
    </source>
</evidence>
<gene>
    <name evidence="16" type="primary">pbpC</name>
    <name evidence="16" type="ORF">RQP53_05720</name>
</gene>
<dbReference type="SUPFAM" id="SSF53955">
    <property type="entry name" value="Lysozyme-like"/>
    <property type="match status" value="1"/>
</dbReference>
<dbReference type="InterPro" id="IPR050396">
    <property type="entry name" value="Glycosyltr_51/Transpeptidase"/>
</dbReference>
<feature type="domain" description="Glycosyl transferase family 51" evidence="14">
    <location>
        <begin position="55"/>
        <end position="226"/>
    </location>
</feature>
<evidence type="ECO:0000256" key="8">
    <source>
        <dbReference type="ARBA" id="ARBA00022801"/>
    </source>
</evidence>
<evidence type="ECO:0000256" key="4">
    <source>
        <dbReference type="ARBA" id="ARBA00022645"/>
    </source>
</evidence>
<dbReference type="EMBL" id="JAVXZY010000002">
    <property type="protein sequence ID" value="MDT8998765.1"/>
    <property type="molecule type" value="Genomic_DNA"/>
</dbReference>
<keyword evidence="17" id="KW-1185">Reference proteome</keyword>
<dbReference type="Proteomes" id="UP001246372">
    <property type="component" value="Unassembled WGS sequence"/>
</dbReference>
<sequence length="710" mass="76103">MRLRRRGWACWGQVLLAPALACVMQLAQALPSFEATRSGHKVSDIALLDREGVPIQTLRLDKQQRVLPWVSLAEVSPALLRAMLYSEDRRFYEHSGVDWSAVASSAWANLWNSRTRGASTLSMQLVGLLEQDLARPREGRSPAQKVSQLWLAGRLEAQWSKAQILEAYLNRVPLRGDLIGVPAAALALFDKSPAGLDAREAALLAALLRAPNAKPALVAQRACVLLQVQGLGKDCAGLEPQAQAALQRRGGMPPGEQLAPHYARLVLRREGPNAQRSSLSAALQRQALALLRQQLGELQGHQVEDGAVIVLDNASGAVLAWVGSSGSGFSDAPEVDAVLARRQPGSTLKPFVYELALERRLITAASLLDDSPAQIQTGNGLYLPQNYDKRFRGWVSARTALGNSLNVPAVRVGAMLGADPLAERLNALGLKLAEPGGYYGAALALGSADVSLLALANAYRTLANGGVYSAVALPGAEPARRRVAEAGASFIVTQMLADNNARALTFGLDSALATSGFAAVKTGTSKDMRDNWCVGFSDRFTVGVWVGNASGEAMHQVSGVSGAAPVWAGLMRWLHRDRPSRPPLPPAGVLALKTQFEAAREADRMEWFLAGSELARVQATAEVQSLAAQGIKSPRDGSVYALDPDIPPRAQRLRFEGEAGVWQLDGRRLGQGAALSWAPMPGRHELRLLSDSGKLIQSVRFEVRGASLRR</sequence>
<dbReference type="NCBIfam" id="TIGR02073">
    <property type="entry name" value="PBP_1c"/>
    <property type="match status" value="1"/>
</dbReference>
<dbReference type="InterPro" id="IPR009647">
    <property type="entry name" value="PBP_C"/>
</dbReference>
<dbReference type="InterPro" id="IPR001460">
    <property type="entry name" value="PCN-bd_Tpept"/>
</dbReference>
<organism evidence="16 17">
    <name type="scientific">Roseateles aquae</name>
    <dbReference type="NCBI Taxonomy" id="3077235"/>
    <lineage>
        <taxon>Bacteria</taxon>
        <taxon>Pseudomonadati</taxon>
        <taxon>Pseudomonadota</taxon>
        <taxon>Betaproteobacteria</taxon>
        <taxon>Burkholderiales</taxon>
        <taxon>Sphaerotilaceae</taxon>
        <taxon>Roseateles</taxon>
    </lineage>
</organism>
<keyword evidence="7" id="KW-0808">Transferase</keyword>
<comment type="catalytic activity">
    <reaction evidence="11">
        <text>[GlcNAc-(1-&gt;4)-Mur2Ac(oyl-L-Ala-gamma-D-Glu-L-Lys-D-Ala-D-Ala)](n)-di-trans,octa-cis-undecaprenyl diphosphate + beta-D-GlcNAc-(1-&gt;4)-Mur2Ac(oyl-L-Ala-gamma-D-Glu-L-Lys-D-Ala-D-Ala)-di-trans,octa-cis-undecaprenyl diphosphate = [GlcNAc-(1-&gt;4)-Mur2Ac(oyl-L-Ala-gamma-D-Glu-L-Lys-D-Ala-D-Ala)](n+1)-di-trans,octa-cis-undecaprenyl diphosphate + di-trans,octa-cis-undecaprenyl diphosphate + H(+)</text>
        <dbReference type="Rhea" id="RHEA:23708"/>
        <dbReference type="Rhea" id="RHEA-COMP:9602"/>
        <dbReference type="Rhea" id="RHEA-COMP:9603"/>
        <dbReference type="ChEBI" id="CHEBI:15378"/>
        <dbReference type="ChEBI" id="CHEBI:58405"/>
        <dbReference type="ChEBI" id="CHEBI:60033"/>
        <dbReference type="ChEBI" id="CHEBI:78435"/>
        <dbReference type="EC" id="2.4.99.28"/>
    </reaction>
</comment>
<dbReference type="Gene3D" id="3.40.710.10">
    <property type="entry name" value="DD-peptidase/beta-lactamase superfamily"/>
    <property type="match status" value="1"/>
</dbReference>
<evidence type="ECO:0000259" key="14">
    <source>
        <dbReference type="Pfam" id="PF00912"/>
    </source>
</evidence>
<evidence type="ECO:0000256" key="2">
    <source>
        <dbReference type="ARBA" id="ARBA00007090"/>
    </source>
</evidence>
<reference evidence="16" key="1">
    <citation type="submission" date="2023-09" db="EMBL/GenBank/DDBJ databases">
        <title>Paucibacter sp. APW11 Genome sequencing and assembly.</title>
        <authorList>
            <person name="Kim I."/>
        </authorList>
    </citation>
    <scope>NUCLEOTIDE SEQUENCE</scope>
    <source>
        <strain evidence="16">APW11</strain>
    </source>
</reference>
<dbReference type="PANTHER" id="PTHR32282">
    <property type="entry name" value="BINDING PROTEIN TRANSPEPTIDASE, PUTATIVE-RELATED"/>
    <property type="match status" value="1"/>
</dbReference>
<feature type="signal peptide" evidence="12">
    <location>
        <begin position="1"/>
        <end position="29"/>
    </location>
</feature>
<evidence type="ECO:0000313" key="16">
    <source>
        <dbReference type="EMBL" id="MDT8998765.1"/>
    </source>
</evidence>
<feature type="domain" description="Penicillin-binding protein transpeptidase" evidence="13">
    <location>
        <begin position="306"/>
        <end position="536"/>
    </location>
</feature>
<evidence type="ECO:0000256" key="5">
    <source>
        <dbReference type="ARBA" id="ARBA00022670"/>
    </source>
</evidence>
<evidence type="ECO:0000256" key="10">
    <source>
        <dbReference type="ARBA" id="ARBA00044770"/>
    </source>
</evidence>
<dbReference type="Gene3D" id="1.10.3810.10">
    <property type="entry name" value="Biosynthetic peptidoglycan transglycosylase-like"/>
    <property type="match status" value="1"/>
</dbReference>